<feature type="region of interest" description="Disordered" evidence="1">
    <location>
        <begin position="1"/>
        <end position="82"/>
    </location>
</feature>
<dbReference type="WBParaSite" id="GPUH_0001337801-mRNA-1">
    <property type="protein sequence ID" value="GPUH_0001337801-mRNA-1"/>
    <property type="gene ID" value="GPUH_0001337801"/>
</dbReference>
<keyword evidence="3" id="KW-1185">Reference proteome</keyword>
<proteinExistence type="predicted"/>
<evidence type="ECO:0000313" key="3">
    <source>
        <dbReference type="Proteomes" id="UP000271098"/>
    </source>
</evidence>
<reference evidence="2 3" key="2">
    <citation type="submission" date="2018-11" db="EMBL/GenBank/DDBJ databases">
        <authorList>
            <consortium name="Pathogen Informatics"/>
        </authorList>
    </citation>
    <scope>NUCLEOTIDE SEQUENCE [LARGE SCALE GENOMIC DNA]</scope>
</reference>
<name>A0A183DXC2_9BILA</name>
<organism evidence="4">
    <name type="scientific">Gongylonema pulchrum</name>
    <dbReference type="NCBI Taxonomy" id="637853"/>
    <lineage>
        <taxon>Eukaryota</taxon>
        <taxon>Metazoa</taxon>
        <taxon>Ecdysozoa</taxon>
        <taxon>Nematoda</taxon>
        <taxon>Chromadorea</taxon>
        <taxon>Rhabditida</taxon>
        <taxon>Spirurina</taxon>
        <taxon>Spiruromorpha</taxon>
        <taxon>Spiruroidea</taxon>
        <taxon>Gongylonematidae</taxon>
        <taxon>Gongylonema</taxon>
    </lineage>
</organism>
<evidence type="ECO:0000256" key="1">
    <source>
        <dbReference type="SAM" id="MobiDB-lite"/>
    </source>
</evidence>
<sequence>MPRRRQFRAQRLVSRVHRRQRNNALIRQRRSNAHIRDEGARNTAAQQTVRSQPLPTEHPTAADDSNQSGSLSAPFVVSGSFN</sequence>
<evidence type="ECO:0000313" key="4">
    <source>
        <dbReference type="WBParaSite" id="GPUH_0001337801-mRNA-1"/>
    </source>
</evidence>
<gene>
    <name evidence="2" type="ORF">GPUH_LOCUS13363</name>
</gene>
<evidence type="ECO:0000313" key="2">
    <source>
        <dbReference type="EMBL" id="VDN22145.1"/>
    </source>
</evidence>
<feature type="compositionally biased region" description="Basic residues" evidence="1">
    <location>
        <begin position="1"/>
        <end position="33"/>
    </location>
</feature>
<dbReference type="AlphaFoldDB" id="A0A183DXC2"/>
<reference evidence="4" key="1">
    <citation type="submission" date="2016-06" db="UniProtKB">
        <authorList>
            <consortium name="WormBaseParasite"/>
        </authorList>
    </citation>
    <scope>IDENTIFICATION</scope>
</reference>
<accession>A0A183DXC2</accession>
<protein>
    <submittedName>
        <fullName evidence="4">BZIP domain-containing protein</fullName>
    </submittedName>
</protein>
<dbReference type="EMBL" id="UYRT01080144">
    <property type="protein sequence ID" value="VDN22145.1"/>
    <property type="molecule type" value="Genomic_DNA"/>
</dbReference>
<dbReference type="Proteomes" id="UP000271098">
    <property type="component" value="Unassembled WGS sequence"/>
</dbReference>
<feature type="compositionally biased region" description="Polar residues" evidence="1">
    <location>
        <begin position="43"/>
        <end position="54"/>
    </location>
</feature>